<dbReference type="Gene3D" id="2.120.10.80">
    <property type="entry name" value="Kelch-type beta propeller"/>
    <property type="match status" value="1"/>
</dbReference>
<reference evidence="1 2" key="1">
    <citation type="journal article" date="2013" name="Genome Biol.">
        <title>Genome of Acanthamoeba castellanii highlights extensive lateral gene transfer and early evolution of tyrosine kinase signaling.</title>
        <authorList>
            <person name="Clarke M."/>
            <person name="Lohan A.J."/>
            <person name="Liu B."/>
            <person name="Lagkouvardos I."/>
            <person name="Roy S."/>
            <person name="Zafar N."/>
            <person name="Bertelli C."/>
            <person name="Schilde C."/>
            <person name="Kianianmomeni A."/>
            <person name="Burglin T.R."/>
            <person name="Frech C."/>
            <person name="Turcotte B."/>
            <person name="Kopec K.O."/>
            <person name="Synnott J.M."/>
            <person name="Choo C."/>
            <person name="Paponov I."/>
            <person name="Finkler A."/>
            <person name="Soon Heng Tan C."/>
            <person name="Hutchins A.P."/>
            <person name="Weinmeier T."/>
            <person name="Rattei T."/>
            <person name="Chu J.S."/>
            <person name="Gimenez G."/>
            <person name="Irimia M."/>
            <person name="Rigden D.J."/>
            <person name="Fitzpatrick D.A."/>
            <person name="Lorenzo-Morales J."/>
            <person name="Bateman A."/>
            <person name="Chiu C.H."/>
            <person name="Tang P."/>
            <person name="Hegemann P."/>
            <person name="Fromm H."/>
            <person name="Raoult D."/>
            <person name="Greub G."/>
            <person name="Miranda-Saavedra D."/>
            <person name="Chen N."/>
            <person name="Nash P."/>
            <person name="Ginger M.L."/>
            <person name="Horn M."/>
            <person name="Schaap P."/>
            <person name="Caler L."/>
            <person name="Loftus B."/>
        </authorList>
    </citation>
    <scope>NUCLEOTIDE SEQUENCE [LARGE SCALE GENOMIC DNA]</scope>
    <source>
        <strain evidence="1 2">Neff</strain>
    </source>
</reference>
<gene>
    <name evidence="1" type="ORF">ACA1_183610</name>
</gene>
<name>L8H8D2_ACACF</name>
<dbReference type="InterPro" id="IPR015915">
    <property type="entry name" value="Kelch-typ_b-propeller"/>
</dbReference>
<evidence type="ECO:0000313" key="2">
    <source>
        <dbReference type="Proteomes" id="UP000011083"/>
    </source>
</evidence>
<dbReference type="RefSeq" id="XP_004345969.1">
    <property type="nucleotide sequence ID" value="XM_004345919.1"/>
</dbReference>
<accession>L8H8D2</accession>
<dbReference type="EMBL" id="KB007904">
    <property type="protein sequence ID" value="ELR21425.1"/>
    <property type="molecule type" value="Genomic_DNA"/>
</dbReference>
<organism evidence="1 2">
    <name type="scientific">Acanthamoeba castellanii (strain ATCC 30010 / Neff)</name>
    <dbReference type="NCBI Taxonomy" id="1257118"/>
    <lineage>
        <taxon>Eukaryota</taxon>
        <taxon>Amoebozoa</taxon>
        <taxon>Discosea</taxon>
        <taxon>Longamoebia</taxon>
        <taxon>Centramoebida</taxon>
        <taxon>Acanthamoebidae</taxon>
        <taxon>Acanthamoeba</taxon>
    </lineage>
</organism>
<dbReference type="SUPFAM" id="SSF50965">
    <property type="entry name" value="Galactose oxidase, central domain"/>
    <property type="match status" value="1"/>
</dbReference>
<protein>
    <submittedName>
        <fullName evidence="1">Uncharacterized protein</fullName>
    </submittedName>
</protein>
<dbReference type="Proteomes" id="UP000011083">
    <property type="component" value="Unassembled WGS sequence"/>
</dbReference>
<dbReference type="GeneID" id="14922319"/>
<dbReference type="InterPro" id="IPR011043">
    <property type="entry name" value="Gal_Oxase/kelch_b-propeller"/>
</dbReference>
<evidence type="ECO:0000313" key="1">
    <source>
        <dbReference type="EMBL" id="ELR21425.1"/>
    </source>
</evidence>
<proteinExistence type="predicted"/>
<dbReference type="VEuPathDB" id="AmoebaDB:ACA1_183610"/>
<sequence>MLLFAATFDAGDQFVGVAMRATDNTTASFALSEARASLTGIPCPRRPGRLHLPNTIEVITVDANCAIQTEHTAHTLQVIIAGGITQFNIDSENKNATATLTDRVDIFDVATGKRTTSKLPSGARGYITAVATKDFVFFAAGLKKAAYTINVDIIYQDTSNAVDVYHVKSGEWRKLTLAGGASMWATGATRLDLRGRRAQLHRPA</sequence>
<keyword evidence="2" id="KW-1185">Reference proteome</keyword>
<dbReference type="AlphaFoldDB" id="L8H8D2"/>
<dbReference type="KEGG" id="acan:ACA1_183610"/>